<dbReference type="Proteomes" id="UP001155241">
    <property type="component" value="Unassembled WGS sequence"/>
</dbReference>
<evidence type="ECO:0000313" key="2">
    <source>
        <dbReference type="Proteomes" id="UP001155241"/>
    </source>
</evidence>
<dbReference type="Pfam" id="PF08859">
    <property type="entry name" value="DGC"/>
    <property type="match status" value="1"/>
</dbReference>
<dbReference type="PIRSF" id="PIRSF037181">
    <property type="entry name" value="DGC"/>
    <property type="match status" value="1"/>
</dbReference>
<dbReference type="RefSeq" id="WP_252852456.1">
    <property type="nucleotide sequence ID" value="NZ_JAMXLR010000036.1"/>
</dbReference>
<keyword evidence="2" id="KW-1185">Reference proteome</keyword>
<organism evidence="1 2">
    <name type="scientific">Aeoliella straminimaris</name>
    <dbReference type="NCBI Taxonomy" id="2954799"/>
    <lineage>
        <taxon>Bacteria</taxon>
        <taxon>Pseudomonadati</taxon>
        <taxon>Planctomycetota</taxon>
        <taxon>Planctomycetia</taxon>
        <taxon>Pirellulales</taxon>
        <taxon>Lacipirellulaceae</taxon>
        <taxon>Aeoliella</taxon>
    </lineage>
</organism>
<reference evidence="1" key="1">
    <citation type="submission" date="2022-06" db="EMBL/GenBank/DDBJ databases">
        <title>Aeoliella straminimaris, a novel planctomycete from sediments.</title>
        <authorList>
            <person name="Vitorino I.R."/>
            <person name="Lage O.M."/>
        </authorList>
    </citation>
    <scope>NUCLEOTIDE SEQUENCE</scope>
    <source>
        <strain evidence="1">ICT_H6.2</strain>
    </source>
</reference>
<dbReference type="InterPro" id="IPR014958">
    <property type="entry name" value="DGC"/>
</dbReference>
<evidence type="ECO:0000313" key="1">
    <source>
        <dbReference type="EMBL" id="MCO6044355.1"/>
    </source>
</evidence>
<comment type="caution">
    <text evidence="1">The sequence shown here is derived from an EMBL/GenBank/DDBJ whole genome shotgun (WGS) entry which is preliminary data.</text>
</comment>
<protein>
    <submittedName>
        <fullName evidence="1">Zinc-binding protein</fullName>
    </submittedName>
</protein>
<dbReference type="EMBL" id="JAMXLR010000036">
    <property type="protein sequence ID" value="MCO6044355.1"/>
    <property type="molecule type" value="Genomic_DNA"/>
</dbReference>
<proteinExistence type="predicted"/>
<accession>A0A9X2F8P6</accession>
<gene>
    <name evidence="1" type="ORF">NG895_10595</name>
</gene>
<sequence>MKQIPIVLACSGCSRAGQLANRVALELDRRGIAEMSCLAGIGAAKPLFLKKLRGRQVWIIDGCPIDCSLGVLRQVHQQADLHIRLDKLGVQRNADHPEGEEFDELMIAVLDQARSGG</sequence>
<dbReference type="AlphaFoldDB" id="A0A9X2F8P6"/>
<name>A0A9X2F8P6_9BACT</name>